<dbReference type="GO" id="GO:0005886">
    <property type="term" value="C:plasma membrane"/>
    <property type="evidence" value="ECO:0007669"/>
    <property type="project" value="UniProtKB-SubCell"/>
</dbReference>
<evidence type="ECO:0000256" key="6">
    <source>
        <dbReference type="RuleBase" id="RU363041"/>
    </source>
</evidence>
<reference evidence="8" key="2">
    <citation type="journal article" date="2020" name="Cell Host Microbe">
        <title>Functional and Genomic Variation between Human-Derived Isolates of Lachnospiraceae Reveals Inter- and Intra-Species Diversity.</title>
        <authorList>
            <person name="Sorbara M.T."/>
            <person name="Littmann E.R."/>
            <person name="Fontana E."/>
            <person name="Moody T.U."/>
            <person name="Kohout C.E."/>
            <person name="Gjonbalaj M."/>
            <person name="Eaton V."/>
            <person name="Seok R."/>
            <person name="Leiner I.M."/>
            <person name="Pamer E.G."/>
        </authorList>
    </citation>
    <scope>NUCLEOTIDE SEQUENCE</scope>
    <source>
        <strain evidence="8">MSK.15.32</strain>
    </source>
</reference>
<dbReference type="Proteomes" id="UP001148455">
    <property type="component" value="Unassembled WGS sequence"/>
</dbReference>
<dbReference type="Pfam" id="PF01925">
    <property type="entry name" value="TauE"/>
    <property type="match status" value="1"/>
</dbReference>
<dbReference type="EMBL" id="JAPZED010000002">
    <property type="protein sequence ID" value="MCZ7692844.1"/>
    <property type="molecule type" value="Genomic_DNA"/>
</dbReference>
<protein>
    <recommendedName>
        <fullName evidence="6">Probable membrane transporter protein</fullName>
    </recommendedName>
</protein>
<proteinExistence type="inferred from homology"/>
<evidence type="ECO:0000256" key="1">
    <source>
        <dbReference type="ARBA" id="ARBA00004141"/>
    </source>
</evidence>
<evidence type="ECO:0000313" key="9">
    <source>
        <dbReference type="EMBL" id="PLT52397.1"/>
    </source>
</evidence>
<evidence type="ECO:0000313" key="10">
    <source>
        <dbReference type="Proteomes" id="UP000234849"/>
    </source>
</evidence>
<dbReference type="InterPro" id="IPR002781">
    <property type="entry name" value="TM_pro_TauE-like"/>
</dbReference>
<dbReference type="InterPro" id="IPR051598">
    <property type="entry name" value="TSUP/Inactive_protease-like"/>
</dbReference>
<reference evidence="8" key="3">
    <citation type="submission" date="2020-02" db="EMBL/GenBank/DDBJ databases">
        <authorList>
            <person name="Littmann E."/>
            <person name="Sorbara M."/>
        </authorList>
    </citation>
    <scope>NUCLEOTIDE SEQUENCE</scope>
    <source>
        <strain evidence="8">MSK.15.32</strain>
    </source>
</reference>
<keyword evidence="5 6" id="KW-0472">Membrane</keyword>
<feature type="transmembrane region" description="Helical" evidence="6">
    <location>
        <begin position="184"/>
        <end position="201"/>
    </location>
</feature>
<dbReference type="RefSeq" id="WP_101872504.1">
    <property type="nucleotide sequence ID" value="NZ_BAABSA010000012.1"/>
</dbReference>
<comment type="caution">
    <text evidence="9">The sequence shown here is derived from an EMBL/GenBank/DDBJ whole genome shotgun (WGS) entry which is preliminary data.</text>
</comment>
<gene>
    <name evidence="9" type="ORF">CDL18_14860</name>
    <name evidence="8" type="ORF">G4993_16960</name>
    <name evidence="7" type="ORF">O8D18_02105</name>
</gene>
<keyword evidence="3 6" id="KW-0812">Transmembrane</keyword>
<evidence type="ECO:0000256" key="5">
    <source>
        <dbReference type="ARBA" id="ARBA00023136"/>
    </source>
</evidence>
<accession>A0A2N5NWZ0</accession>
<dbReference type="EMBL" id="NIHM01000035">
    <property type="protein sequence ID" value="PLT52397.1"/>
    <property type="molecule type" value="Genomic_DNA"/>
</dbReference>
<comment type="similarity">
    <text evidence="2 6">Belongs to the 4-toluene sulfonate uptake permease (TSUP) (TC 2.A.102) family.</text>
</comment>
<dbReference type="PANTHER" id="PTHR43701">
    <property type="entry name" value="MEMBRANE TRANSPORTER PROTEIN MJ0441-RELATED"/>
    <property type="match status" value="1"/>
</dbReference>
<dbReference type="AlphaFoldDB" id="A0A2N5NWZ0"/>
<reference evidence="7" key="4">
    <citation type="submission" date="2022-12" db="EMBL/GenBank/DDBJ databases">
        <title>Genome of R. gnavus strain RSHDN_123.</title>
        <authorList>
            <person name="Abdugheni R."/>
        </authorList>
    </citation>
    <scope>NUCLEOTIDE SEQUENCE</scope>
    <source>
        <strain evidence="7">RSHDN_123</strain>
    </source>
</reference>
<dbReference type="PANTHER" id="PTHR43701:SF2">
    <property type="entry name" value="MEMBRANE TRANSPORTER PROTEIN YJNA-RELATED"/>
    <property type="match status" value="1"/>
</dbReference>
<feature type="transmembrane region" description="Helical" evidence="6">
    <location>
        <begin position="241"/>
        <end position="261"/>
    </location>
</feature>
<evidence type="ECO:0000313" key="8">
    <source>
        <dbReference type="EMBL" id="NSI60044.1"/>
    </source>
</evidence>
<sequence>MLFTIFFFICFFSSVIGAICGIGGGVIIKPVLDAFHVLDVATISFLSGCTVLSMTTYSVFKSKQSRKSHIEQKTGFPLALGAAAGGLLGKWLFSFILSLSSDIDKVGAVQSTCLLIVTIGTFFYTVHKSKIKTLQITSPVICILIGIFLGILSSFLGIGGGPINLFVLFYFFSMTTKTAAENSLYIIFFSQIASLISSILTKSVPDFSMLLLILMVIGGICGGIVGRAVNKKISEMTVDKLFLGLMIIIIFINIYNIYRFIG</sequence>
<comment type="subcellular location">
    <subcellularLocation>
        <location evidence="6">Cell membrane</location>
        <topology evidence="6">Multi-pass membrane protein</topology>
    </subcellularLocation>
    <subcellularLocation>
        <location evidence="1">Membrane</location>
        <topology evidence="1">Multi-pass membrane protein</topology>
    </subcellularLocation>
</comment>
<evidence type="ECO:0000256" key="3">
    <source>
        <dbReference type="ARBA" id="ARBA00022692"/>
    </source>
</evidence>
<dbReference type="Proteomes" id="UP000234849">
    <property type="component" value="Unassembled WGS sequence"/>
</dbReference>
<reference evidence="9 10" key="1">
    <citation type="journal article" date="2017" name="Genome Med.">
        <title>A novel Ruminococcus gnavus clade enriched in inflammatory bowel disease patients.</title>
        <authorList>
            <person name="Hall A.B."/>
            <person name="Yassour M."/>
            <person name="Sauk J."/>
            <person name="Garner A."/>
            <person name="Jiang X."/>
            <person name="Arthur T."/>
            <person name="Lagoudas G.K."/>
            <person name="Vatanen T."/>
            <person name="Fornelos N."/>
            <person name="Wilson R."/>
            <person name="Bertha M."/>
            <person name="Cohen M."/>
            <person name="Garber J."/>
            <person name="Khalili H."/>
            <person name="Gevers D."/>
            <person name="Ananthakrishnan A.N."/>
            <person name="Kugathasan S."/>
            <person name="Lander E.S."/>
            <person name="Blainey P."/>
            <person name="Vlamakis H."/>
            <person name="Xavier R.J."/>
            <person name="Huttenhower C."/>
        </authorList>
    </citation>
    <scope>NUCLEOTIDE SEQUENCE [LARGE SCALE GENOMIC DNA]</scope>
    <source>
        <strain evidence="9 10">RJX1118</strain>
    </source>
</reference>
<feature type="transmembrane region" description="Helical" evidence="6">
    <location>
        <begin position="41"/>
        <end position="60"/>
    </location>
</feature>
<keyword evidence="6" id="KW-1003">Cell membrane</keyword>
<name>A0A2N5NWZ0_MEDGN</name>
<keyword evidence="4 6" id="KW-1133">Transmembrane helix</keyword>
<feature type="transmembrane region" description="Helical" evidence="6">
    <location>
        <begin position="106"/>
        <end position="126"/>
    </location>
</feature>
<evidence type="ECO:0000256" key="2">
    <source>
        <dbReference type="ARBA" id="ARBA00009142"/>
    </source>
</evidence>
<evidence type="ECO:0000313" key="7">
    <source>
        <dbReference type="EMBL" id="MCZ7692844.1"/>
    </source>
</evidence>
<organism evidence="9 10">
    <name type="scientific">Mediterraneibacter gnavus</name>
    <name type="common">Ruminococcus gnavus</name>
    <dbReference type="NCBI Taxonomy" id="33038"/>
    <lineage>
        <taxon>Bacteria</taxon>
        <taxon>Bacillati</taxon>
        <taxon>Bacillota</taxon>
        <taxon>Clostridia</taxon>
        <taxon>Lachnospirales</taxon>
        <taxon>Lachnospiraceae</taxon>
        <taxon>Mediterraneibacter</taxon>
    </lineage>
</organism>
<evidence type="ECO:0000256" key="4">
    <source>
        <dbReference type="ARBA" id="ARBA00022989"/>
    </source>
</evidence>
<dbReference type="Proteomes" id="UP001296580">
    <property type="component" value="Unassembled WGS sequence"/>
</dbReference>
<feature type="transmembrane region" description="Helical" evidence="6">
    <location>
        <begin position="80"/>
        <end position="100"/>
    </location>
</feature>
<feature type="transmembrane region" description="Helical" evidence="6">
    <location>
        <begin position="207"/>
        <end position="229"/>
    </location>
</feature>
<dbReference type="EMBL" id="JAAIRV010000060">
    <property type="protein sequence ID" value="NSI60044.1"/>
    <property type="molecule type" value="Genomic_DNA"/>
</dbReference>
<feature type="transmembrane region" description="Helical" evidence="6">
    <location>
        <begin position="133"/>
        <end position="149"/>
    </location>
</feature>